<accession>A0A2S1FIQ4</accession>
<organism evidence="1">
    <name type="scientific">Polaromonas sp. W9N</name>
    <dbReference type="NCBI Taxonomy" id="1840323"/>
    <lineage>
        <taxon>Bacteria</taxon>
        <taxon>Pseudomonadati</taxon>
        <taxon>Pseudomonadota</taxon>
        <taxon>Betaproteobacteria</taxon>
        <taxon>Burkholderiales</taxon>
        <taxon>Comamonadaceae</taxon>
        <taxon>Polaromonas</taxon>
    </lineage>
</organism>
<sequence>MPLVKQLAKDVPGFKSETLEVQAALAALVWIGATKRRQHNVYDGYMSFHYKELAHAFGGKWNEINQRLSFLEMKDTGERLPWRFNAKGGTATDVHTKAYRFSLTVQASRDKYLAKRETHRLTRLVDMNGTGIATPPNAVSSLDTNGKPTSRWRLLNNGDSMSLVPVNIASLKLWEKKFDKDIATWQATGKPPQDLFMQYATLEILIELRDKTKQIRRMAHTDVAGLGNVMHVYKESPSGRLYTLGGASLQNAPKELRKAALVGLWDYDLSNCHFAIIANMARAAGYQCVAIEHYMANKKALRAEIANAIGISIDQTKTCLLAVMYGARKSTWHENAIPETVGVDAAKRLNDFPLFANIVADVKLAGAAILAHNKPNRQGGLVNVFGKSMPVQEKDGAKVKTKAWSKLLAHLIQGVEAKAIRACLEIDPGAVVLIQHDGFTATKQLNVATLEKAILDATGYTLTLEEDLIQPDIQRQFDKSIQNELLKVQKALKTNTGAGFRSFRHHQSIVSSEGAVLVCRS</sequence>
<name>A0A2S1FIQ4_9BURK</name>
<reference evidence="1" key="1">
    <citation type="submission" date="2018-01" db="EMBL/GenBank/DDBJ databases">
        <title>Plasmids of psychrophilic Polaromonas spp. isolated from Arctic and Antarctic glaciers.</title>
        <authorList>
            <person name="Dziewit L."/>
            <person name="Ciok A."/>
        </authorList>
    </citation>
    <scope>NUCLEOTIDE SEQUENCE</scope>
    <source>
        <plasmid evidence="1">pW9NP1</plasmid>
    </source>
</reference>
<proteinExistence type="predicted"/>
<geneLocation type="plasmid" evidence="1">
    <name>pW9NP1</name>
</geneLocation>
<dbReference type="EMBL" id="MG869627">
    <property type="protein sequence ID" value="AWD72380.1"/>
    <property type="molecule type" value="Genomic_DNA"/>
</dbReference>
<gene>
    <name evidence="1" type="ORF">pW9NP1_p001</name>
</gene>
<evidence type="ECO:0000313" key="1">
    <source>
        <dbReference type="EMBL" id="AWD72380.1"/>
    </source>
</evidence>
<keyword evidence="1" id="KW-0614">Plasmid</keyword>
<protein>
    <submittedName>
        <fullName evidence="1">Uncharacterized protein</fullName>
    </submittedName>
</protein>
<dbReference type="AlphaFoldDB" id="A0A2S1FIQ4"/>